<dbReference type="Gene3D" id="3.40.50.300">
    <property type="entry name" value="P-loop containing nucleotide triphosphate hydrolases"/>
    <property type="match status" value="1"/>
</dbReference>
<protein>
    <submittedName>
        <fullName evidence="9">Abc transporter, atp-binding protein</fullName>
    </submittedName>
</protein>
<dbReference type="InterPro" id="IPR017871">
    <property type="entry name" value="ABC_transporter-like_CS"/>
</dbReference>
<reference evidence="9" key="1">
    <citation type="journal article" date="2015" name="Proc. Natl. Acad. Sci. U.S.A.">
        <title>Networks of energetic and metabolic interactions define dynamics in microbial communities.</title>
        <authorList>
            <person name="Embree M."/>
            <person name="Liu J.K."/>
            <person name="Al-Bassam M.M."/>
            <person name="Zengler K."/>
        </authorList>
    </citation>
    <scope>NUCLEOTIDE SEQUENCE</scope>
</reference>
<dbReference type="GO" id="GO:0016887">
    <property type="term" value="F:ATP hydrolysis activity"/>
    <property type="evidence" value="ECO:0007669"/>
    <property type="project" value="InterPro"/>
</dbReference>
<feature type="domain" description="ABC transporter" evidence="8">
    <location>
        <begin position="2"/>
        <end position="230"/>
    </location>
</feature>
<comment type="subcellular location">
    <subcellularLocation>
        <location evidence="1">Cell membrane</location>
    </subcellularLocation>
</comment>
<sequence length="284" mass="32018">MLEVNKLSFHYEQGTRPAVDGIDFRIGPGEIFGFLGPNGAGKSTTQKVLIKLLKAYQGEVKVLGRDLASWGRDYYQKVGVCFEKPNNYQKLTALENLSLFRSLYGDNTEDPVRLLEMVDLKDDANTLVGNFSKGMQMRLNFARSLLNKPELIFLDEPTSGLDPVSSRKIRDLILEQKHLGHTIFLTTHNMFIADELCDRVAFIVDGKIVLEDSPGKMKIERGQHVVTIGYREGQETREIDFPLPGLGDNSAFLEILKTKEISTMHTREPGLEDIFIQVTGRQLL</sequence>
<dbReference type="AlphaFoldDB" id="A0A0W8E175"/>
<dbReference type="InterPro" id="IPR027417">
    <property type="entry name" value="P-loop_NTPase"/>
</dbReference>
<dbReference type="EMBL" id="LNQE01001923">
    <property type="protein sequence ID" value="KUG02357.1"/>
    <property type="molecule type" value="Genomic_DNA"/>
</dbReference>
<evidence type="ECO:0000256" key="2">
    <source>
        <dbReference type="ARBA" id="ARBA00022448"/>
    </source>
</evidence>
<organism evidence="9">
    <name type="scientific">hydrocarbon metagenome</name>
    <dbReference type="NCBI Taxonomy" id="938273"/>
    <lineage>
        <taxon>unclassified sequences</taxon>
        <taxon>metagenomes</taxon>
        <taxon>ecological metagenomes</taxon>
    </lineage>
</organism>
<dbReference type="SUPFAM" id="SSF52540">
    <property type="entry name" value="P-loop containing nucleoside triphosphate hydrolases"/>
    <property type="match status" value="1"/>
</dbReference>
<accession>A0A0W8E175</accession>
<evidence type="ECO:0000313" key="9">
    <source>
        <dbReference type="EMBL" id="KUG02357.1"/>
    </source>
</evidence>
<keyword evidence="4" id="KW-0547">Nucleotide-binding</keyword>
<proteinExistence type="predicted"/>
<keyword evidence="3" id="KW-1003">Cell membrane</keyword>
<evidence type="ECO:0000259" key="8">
    <source>
        <dbReference type="PROSITE" id="PS50893"/>
    </source>
</evidence>
<dbReference type="PANTHER" id="PTHR42711">
    <property type="entry name" value="ABC TRANSPORTER ATP-BINDING PROTEIN"/>
    <property type="match status" value="1"/>
</dbReference>
<dbReference type="Pfam" id="PF00005">
    <property type="entry name" value="ABC_tran"/>
    <property type="match status" value="1"/>
</dbReference>
<dbReference type="InterPro" id="IPR003593">
    <property type="entry name" value="AAA+_ATPase"/>
</dbReference>
<keyword evidence="2" id="KW-0813">Transport</keyword>
<dbReference type="InterPro" id="IPR003439">
    <property type="entry name" value="ABC_transporter-like_ATP-bd"/>
</dbReference>
<dbReference type="CDD" id="cd03230">
    <property type="entry name" value="ABC_DR_subfamily_A"/>
    <property type="match status" value="1"/>
</dbReference>
<evidence type="ECO:0000256" key="3">
    <source>
        <dbReference type="ARBA" id="ARBA00022475"/>
    </source>
</evidence>
<evidence type="ECO:0000256" key="6">
    <source>
        <dbReference type="ARBA" id="ARBA00022967"/>
    </source>
</evidence>
<dbReference type="FunFam" id="3.40.50.300:FF:000589">
    <property type="entry name" value="ABC transporter, ATP-binding subunit"/>
    <property type="match status" value="1"/>
</dbReference>
<keyword evidence="6" id="KW-1278">Translocase</keyword>
<name>A0A0W8E175_9ZZZZ</name>
<dbReference type="SMART" id="SM00382">
    <property type="entry name" value="AAA"/>
    <property type="match status" value="1"/>
</dbReference>
<dbReference type="GO" id="GO:0005524">
    <property type="term" value="F:ATP binding"/>
    <property type="evidence" value="ECO:0007669"/>
    <property type="project" value="UniProtKB-KW"/>
</dbReference>
<evidence type="ECO:0000256" key="1">
    <source>
        <dbReference type="ARBA" id="ARBA00004236"/>
    </source>
</evidence>
<evidence type="ECO:0000256" key="7">
    <source>
        <dbReference type="ARBA" id="ARBA00023136"/>
    </source>
</evidence>
<dbReference type="GO" id="GO:0005886">
    <property type="term" value="C:plasma membrane"/>
    <property type="evidence" value="ECO:0007669"/>
    <property type="project" value="UniProtKB-SubCell"/>
</dbReference>
<keyword evidence="7" id="KW-0472">Membrane</keyword>
<dbReference type="PROSITE" id="PS00211">
    <property type="entry name" value="ABC_TRANSPORTER_1"/>
    <property type="match status" value="1"/>
</dbReference>
<dbReference type="PROSITE" id="PS50893">
    <property type="entry name" value="ABC_TRANSPORTER_2"/>
    <property type="match status" value="1"/>
</dbReference>
<keyword evidence="5 9" id="KW-0067">ATP-binding</keyword>
<evidence type="ECO:0000256" key="5">
    <source>
        <dbReference type="ARBA" id="ARBA00022840"/>
    </source>
</evidence>
<evidence type="ECO:0000256" key="4">
    <source>
        <dbReference type="ARBA" id="ARBA00022741"/>
    </source>
</evidence>
<dbReference type="InterPro" id="IPR050763">
    <property type="entry name" value="ABC_transporter_ATP-binding"/>
</dbReference>
<gene>
    <name evidence="9" type="ORF">ASZ90_020273</name>
</gene>
<comment type="caution">
    <text evidence="9">The sequence shown here is derived from an EMBL/GenBank/DDBJ whole genome shotgun (WGS) entry which is preliminary data.</text>
</comment>
<dbReference type="PANTHER" id="PTHR42711:SF18">
    <property type="entry name" value="ABC TRANSPORTER, ATP-BINDING PROTEIN"/>
    <property type="match status" value="1"/>
</dbReference>